<comment type="caution">
    <text evidence="1">The sequence shown here is derived from an EMBL/GenBank/DDBJ whole genome shotgun (WGS) entry which is preliminary data.</text>
</comment>
<dbReference type="EMBL" id="DVFK01000114">
    <property type="protein sequence ID" value="HIQ68570.1"/>
    <property type="molecule type" value="Genomic_DNA"/>
</dbReference>
<name>A0A9D1CML5_9FIRM</name>
<reference evidence="1" key="2">
    <citation type="journal article" date="2021" name="PeerJ">
        <title>Extensive microbial diversity within the chicken gut microbiome revealed by metagenomics and culture.</title>
        <authorList>
            <person name="Gilroy R."/>
            <person name="Ravi A."/>
            <person name="Getino M."/>
            <person name="Pursley I."/>
            <person name="Horton D.L."/>
            <person name="Alikhan N.F."/>
            <person name="Baker D."/>
            <person name="Gharbi K."/>
            <person name="Hall N."/>
            <person name="Watson M."/>
            <person name="Adriaenssens E.M."/>
            <person name="Foster-Nyarko E."/>
            <person name="Jarju S."/>
            <person name="Secka A."/>
            <person name="Antonio M."/>
            <person name="Oren A."/>
            <person name="Chaudhuri R.R."/>
            <person name="La Ragione R."/>
            <person name="Hildebrand F."/>
            <person name="Pallen M.J."/>
        </authorList>
    </citation>
    <scope>NUCLEOTIDE SEQUENCE</scope>
    <source>
        <strain evidence="1">13361</strain>
    </source>
</reference>
<evidence type="ECO:0000313" key="2">
    <source>
        <dbReference type="Proteomes" id="UP000886796"/>
    </source>
</evidence>
<reference evidence="1" key="1">
    <citation type="submission" date="2020-10" db="EMBL/GenBank/DDBJ databases">
        <authorList>
            <person name="Gilroy R."/>
        </authorList>
    </citation>
    <scope>NUCLEOTIDE SEQUENCE</scope>
    <source>
        <strain evidence="1">13361</strain>
    </source>
</reference>
<protein>
    <submittedName>
        <fullName evidence="1">Uncharacterized protein</fullName>
    </submittedName>
</protein>
<dbReference type="Proteomes" id="UP000886796">
    <property type="component" value="Unassembled WGS sequence"/>
</dbReference>
<accession>A0A9D1CML5</accession>
<organism evidence="1 2">
    <name type="scientific">Candidatus Faecousia excrementigallinarum</name>
    <dbReference type="NCBI Taxonomy" id="2840806"/>
    <lineage>
        <taxon>Bacteria</taxon>
        <taxon>Bacillati</taxon>
        <taxon>Bacillota</taxon>
        <taxon>Clostridia</taxon>
        <taxon>Eubacteriales</taxon>
        <taxon>Oscillospiraceae</taxon>
        <taxon>Faecousia</taxon>
    </lineage>
</organism>
<gene>
    <name evidence="1" type="ORF">IAB74_08700</name>
</gene>
<evidence type="ECO:0000313" key="1">
    <source>
        <dbReference type="EMBL" id="HIQ68570.1"/>
    </source>
</evidence>
<sequence>MDIADWLGIKSRDQEEREFQAFSENSFPYGQAQRDKIEELLKELFPKEKKQFTMMLFLLGKQYYHGYGLRNEKDYAGFTQEERLNIAAKSLNRQLFGKHKKSLTTYLALIAADAQVDENLLYPTAQEILEQAQAL</sequence>
<proteinExistence type="predicted"/>
<dbReference type="AlphaFoldDB" id="A0A9D1CML5"/>